<dbReference type="AlphaFoldDB" id="A0A7C8MXA9"/>
<protein>
    <recommendedName>
        <fullName evidence="7">Fumarylacetoacetate hydrolase-like protein</fullName>
    </recommendedName>
</protein>
<dbReference type="Pfam" id="PF00561">
    <property type="entry name" value="Abhydrolase_1"/>
    <property type="match status" value="1"/>
</dbReference>
<gene>
    <name evidence="5" type="ORF">BDV95DRAFT_558763</name>
</gene>
<evidence type="ECO:0000256" key="2">
    <source>
        <dbReference type="ARBA" id="ARBA00022723"/>
    </source>
</evidence>
<dbReference type="Pfam" id="PF01557">
    <property type="entry name" value="FAA_hydrolase"/>
    <property type="match status" value="1"/>
</dbReference>
<keyword evidence="6" id="KW-1185">Reference proteome</keyword>
<feature type="domain" description="AB hydrolase-1" evidence="3">
    <location>
        <begin position="344"/>
        <end position="460"/>
    </location>
</feature>
<dbReference type="FunFam" id="3.90.850.10:FF:000002">
    <property type="entry name" value="2-hydroxyhepta-2,4-diene-1,7-dioate isomerase"/>
    <property type="match status" value="1"/>
</dbReference>
<dbReference type="Proteomes" id="UP000481861">
    <property type="component" value="Unassembled WGS sequence"/>
</dbReference>
<dbReference type="InterPro" id="IPR029058">
    <property type="entry name" value="AB_hydrolase_fold"/>
</dbReference>
<accession>A0A7C8MXA9</accession>
<dbReference type="GO" id="GO:0006107">
    <property type="term" value="P:oxaloacetate metabolic process"/>
    <property type="evidence" value="ECO:0007669"/>
    <property type="project" value="UniProtKB-ARBA"/>
</dbReference>
<dbReference type="OrthoDB" id="194468at2759"/>
<evidence type="ECO:0000313" key="5">
    <source>
        <dbReference type="EMBL" id="KAF2877245.1"/>
    </source>
</evidence>
<dbReference type="SUPFAM" id="SSF53474">
    <property type="entry name" value="alpha/beta-Hydrolases"/>
    <property type="match status" value="1"/>
</dbReference>
<dbReference type="PANTHER" id="PTHR11820:SF7">
    <property type="entry name" value="ACYLPYRUVASE FAHD1, MITOCHONDRIAL"/>
    <property type="match status" value="1"/>
</dbReference>
<dbReference type="EMBL" id="JAADJZ010000002">
    <property type="protein sequence ID" value="KAF2877245.1"/>
    <property type="molecule type" value="Genomic_DNA"/>
</dbReference>
<comment type="similarity">
    <text evidence="1">Belongs to the FAH family.</text>
</comment>
<proteinExistence type="inferred from homology"/>
<dbReference type="Gene3D" id="3.40.50.1820">
    <property type="entry name" value="alpha/beta hydrolase"/>
    <property type="match status" value="1"/>
</dbReference>
<dbReference type="InterPro" id="IPR000073">
    <property type="entry name" value="AB_hydrolase_1"/>
</dbReference>
<dbReference type="GO" id="GO:0046872">
    <property type="term" value="F:metal ion binding"/>
    <property type="evidence" value="ECO:0007669"/>
    <property type="project" value="UniProtKB-KW"/>
</dbReference>
<dbReference type="InterPro" id="IPR011234">
    <property type="entry name" value="Fumarylacetoacetase-like_C"/>
</dbReference>
<dbReference type="InterPro" id="IPR036663">
    <property type="entry name" value="Fumarylacetoacetase_C_sf"/>
</dbReference>
<keyword evidence="2" id="KW-0479">Metal-binding</keyword>
<comment type="caution">
    <text evidence="5">The sequence shown here is derived from an EMBL/GenBank/DDBJ whole genome shotgun (WGS) entry which is preliminary data.</text>
</comment>
<evidence type="ECO:0008006" key="7">
    <source>
        <dbReference type="Google" id="ProtNLM"/>
    </source>
</evidence>
<dbReference type="Gene3D" id="3.90.850.10">
    <property type="entry name" value="Fumarylacetoacetase-like, C-terminal domain"/>
    <property type="match status" value="1"/>
</dbReference>
<name>A0A7C8MXA9_9PLEO</name>
<dbReference type="PANTHER" id="PTHR11820">
    <property type="entry name" value="ACYLPYRUVASE"/>
    <property type="match status" value="1"/>
</dbReference>
<evidence type="ECO:0000259" key="3">
    <source>
        <dbReference type="Pfam" id="PF00561"/>
    </source>
</evidence>
<organism evidence="5 6">
    <name type="scientific">Massariosphaeria phaeospora</name>
    <dbReference type="NCBI Taxonomy" id="100035"/>
    <lineage>
        <taxon>Eukaryota</taxon>
        <taxon>Fungi</taxon>
        <taxon>Dikarya</taxon>
        <taxon>Ascomycota</taxon>
        <taxon>Pezizomycotina</taxon>
        <taxon>Dothideomycetes</taxon>
        <taxon>Pleosporomycetidae</taxon>
        <taxon>Pleosporales</taxon>
        <taxon>Pleosporales incertae sedis</taxon>
        <taxon>Massariosphaeria</taxon>
    </lineage>
</organism>
<evidence type="ECO:0000256" key="1">
    <source>
        <dbReference type="ARBA" id="ARBA00010211"/>
    </source>
</evidence>
<dbReference type="GO" id="GO:0018773">
    <property type="term" value="F:acetylpyruvate hydrolase activity"/>
    <property type="evidence" value="ECO:0007669"/>
    <property type="project" value="TreeGrafter"/>
</dbReference>
<dbReference type="SUPFAM" id="SSF56529">
    <property type="entry name" value="FAH"/>
    <property type="match status" value="1"/>
</dbReference>
<reference evidence="5 6" key="1">
    <citation type="submission" date="2020-01" db="EMBL/GenBank/DDBJ databases">
        <authorList>
            <consortium name="DOE Joint Genome Institute"/>
            <person name="Haridas S."/>
            <person name="Albert R."/>
            <person name="Binder M."/>
            <person name="Bloem J."/>
            <person name="Labutti K."/>
            <person name="Salamov A."/>
            <person name="Andreopoulos B."/>
            <person name="Baker S.E."/>
            <person name="Barry K."/>
            <person name="Bills G."/>
            <person name="Bluhm B.H."/>
            <person name="Cannon C."/>
            <person name="Castanera R."/>
            <person name="Culley D.E."/>
            <person name="Daum C."/>
            <person name="Ezra D."/>
            <person name="Gonzalez J.B."/>
            <person name="Henrissat B."/>
            <person name="Kuo A."/>
            <person name="Liang C."/>
            <person name="Lipzen A."/>
            <person name="Lutzoni F."/>
            <person name="Magnuson J."/>
            <person name="Mondo S."/>
            <person name="Nolan M."/>
            <person name="Ohm R."/>
            <person name="Pangilinan J."/>
            <person name="Park H.-J.H."/>
            <person name="Ramirez L."/>
            <person name="Alfaro M."/>
            <person name="Sun H."/>
            <person name="Tritt A."/>
            <person name="Yoshinaga Y."/>
            <person name="Zwiers L.-H.L."/>
            <person name="Turgeon B.G."/>
            <person name="Goodwin S.B."/>
            <person name="Spatafora J.W."/>
            <person name="Crous P.W."/>
            <person name="Grigoriev I.V."/>
        </authorList>
    </citation>
    <scope>NUCLEOTIDE SEQUENCE [LARGE SCALE GENOMIC DNA]</scope>
    <source>
        <strain evidence="5 6">CBS 611.86</strain>
    </source>
</reference>
<dbReference type="GO" id="GO:0050163">
    <property type="term" value="F:oxaloacetate tautomerase activity"/>
    <property type="evidence" value="ECO:0007669"/>
    <property type="project" value="UniProtKB-ARBA"/>
</dbReference>
<feature type="domain" description="Fumarylacetoacetase-like C-terminal" evidence="4">
    <location>
        <begin position="84"/>
        <end position="295"/>
    </location>
</feature>
<evidence type="ECO:0000259" key="4">
    <source>
        <dbReference type="Pfam" id="PF01557"/>
    </source>
</evidence>
<sequence>MSAPLTNYITYSLPRVPTSPARTRIGHLDHTTSLITPLSWTSGTPLSTLYEVIKAGPTNILASDLPALSLSSVKVLPPLPTRDVIAIGKNYPEHAKEFNKSGYDASDNVDIPSHPVVFTKRSTSIIAHGEDILLFPEFTETLDYEGEIGVIIGKGGRGIKQHEAAEYVWGYTILNDVTARERQRDHKQFYIGKSGDTFCPMGPIAVPKTALPPVLCLETRVNGSLRQKGSTADLIFSVPKLIETISEAQTLRPGDVIATGTPAGVGFGLEPPQFLKEGDVVEISVSGLGMLRNKVGVAGAAPSGTPTYVQEPLPTEMNIPSGKGYLEVGDKLFYALVGPDATKPPILFIHDLSDSHTSFYPLIHEINLHMSHRCILYDFEGHGLSPTKPPSVISIQSLASDLYAIFTFLKTNPVQKATIIANGMGCLIAATFAIQYPEFAEKLVMINPPLSPSPTHHRETLRSKARAVREYGMAALSDDFIAETGRQPVAWAPGVQAKLSQDPEGFAKALTAYAEALEVKLEVSGLEAEVLVVSGNKNVDNVDDFTDSEWVRNLPHARLELVEAPSSTWLLDDYERVGRAVQGFL</sequence>
<evidence type="ECO:0000313" key="6">
    <source>
        <dbReference type="Proteomes" id="UP000481861"/>
    </source>
</evidence>